<sequence length="151" mass="17333">MKRKTQLTLDPSDSRHEPNLRRLLAHAEIHRKAERVVLDAIPANLRGHCRFLSYHDGDLAVSADGSVVASQVRLRQREILAELRKEPDFQYAWRLKVKVAPPRPKEQPVVTKEPLSEENARLLEEEAGHTKDEGLREVLEKLSRHVKDGKD</sequence>
<evidence type="ECO:0000313" key="3">
    <source>
        <dbReference type="Proteomes" id="UP000313645"/>
    </source>
</evidence>
<proteinExistence type="predicted"/>
<accession>A0ABY1ZQ05</accession>
<evidence type="ECO:0000313" key="2">
    <source>
        <dbReference type="EMBL" id="TBW56247.1"/>
    </source>
</evidence>
<keyword evidence="3" id="KW-1185">Reference proteome</keyword>
<comment type="caution">
    <text evidence="2">The sequence shown here is derived from an EMBL/GenBank/DDBJ whole genome shotgun (WGS) entry which is preliminary data.</text>
</comment>
<feature type="compositionally biased region" description="Basic and acidic residues" evidence="1">
    <location>
        <begin position="114"/>
        <end position="135"/>
    </location>
</feature>
<dbReference type="Proteomes" id="UP000313645">
    <property type="component" value="Unassembled WGS sequence"/>
</dbReference>
<gene>
    <name evidence="2" type="ORF">EZI54_09895</name>
</gene>
<organism evidence="2 3">
    <name type="scientific">Marinobacter halodurans</name>
    <dbReference type="NCBI Taxonomy" id="2528979"/>
    <lineage>
        <taxon>Bacteria</taxon>
        <taxon>Pseudomonadati</taxon>
        <taxon>Pseudomonadota</taxon>
        <taxon>Gammaproteobacteria</taxon>
        <taxon>Pseudomonadales</taxon>
        <taxon>Marinobacteraceae</taxon>
        <taxon>Marinobacter</taxon>
    </lineage>
</organism>
<dbReference type="InterPro" id="IPR007922">
    <property type="entry name" value="DciA-like"/>
</dbReference>
<feature type="region of interest" description="Disordered" evidence="1">
    <location>
        <begin position="102"/>
        <end position="135"/>
    </location>
</feature>
<evidence type="ECO:0000256" key="1">
    <source>
        <dbReference type="SAM" id="MobiDB-lite"/>
    </source>
</evidence>
<dbReference type="RefSeq" id="WP_131481494.1">
    <property type="nucleotide sequence ID" value="NZ_SJDL01000012.1"/>
</dbReference>
<dbReference type="EMBL" id="SJDL01000012">
    <property type="protein sequence ID" value="TBW56247.1"/>
    <property type="molecule type" value="Genomic_DNA"/>
</dbReference>
<dbReference type="Pfam" id="PF05258">
    <property type="entry name" value="DciA"/>
    <property type="match status" value="1"/>
</dbReference>
<reference evidence="2 3" key="1">
    <citation type="submission" date="2019-02" db="EMBL/GenBank/DDBJ databases">
        <title>Marinobacter halodurans sp. nov., a marine bacterium isolated from sea tidal flat.</title>
        <authorList>
            <person name="Yoo Y."/>
            <person name="Lee D.W."/>
            <person name="Kim B.S."/>
            <person name="Kim J.-J."/>
        </authorList>
    </citation>
    <scope>NUCLEOTIDE SEQUENCE [LARGE SCALE GENOMIC DNA]</scope>
    <source>
        <strain evidence="2 3">YJ-S3-2</strain>
    </source>
</reference>
<name>A0ABY1ZQ05_9GAMM</name>
<protein>
    <submittedName>
        <fullName evidence="2">DUF721 domain-containing protein</fullName>
    </submittedName>
</protein>